<proteinExistence type="predicted"/>
<dbReference type="InterPro" id="IPR013766">
    <property type="entry name" value="Thioredoxin_domain"/>
</dbReference>
<dbReference type="Pfam" id="PF13899">
    <property type="entry name" value="Thioredoxin_7"/>
    <property type="match status" value="1"/>
</dbReference>
<dbReference type="Proteomes" id="UP000284120">
    <property type="component" value="Unassembled WGS sequence"/>
</dbReference>
<dbReference type="InterPro" id="IPR036249">
    <property type="entry name" value="Thioredoxin-like_sf"/>
</dbReference>
<comment type="caution">
    <text evidence="3">The sequence shown here is derived from an EMBL/GenBank/DDBJ whole genome shotgun (WGS) entry which is preliminary data.</text>
</comment>
<dbReference type="InterPro" id="IPR051099">
    <property type="entry name" value="AGR/TXD"/>
</dbReference>
<organism evidence="3 4">
    <name type="scientific">Pedobacter chitinilyticus</name>
    <dbReference type="NCBI Taxonomy" id="2233776"/>
    <lineage>
        <taxon>Bacteria</taxon>
        <taxon>Pseudomonadati</taxon>
        <taxon>Bacteroidota</taxon>
        <taxon>Sphingobacteriia</taxon>
        <taxon>Sphingobacteriales</taxon>
        <taxon>Sphingobacteriaceae</taxon>
        <taxon>Pedobacter</taxon>
    </lineage>
</organism>
<feature type="domain" description="Thioredoxin" evidence="2">
    <location>
        <begin position="3"/>
        <end position="143"/>
    </location>
</feature>
<dbReference type="Gene3D" id="3.40.30.10">
    <property type="entry name" value="Glutaredoxin"/>
    <property type="match status" value="1"/>
</dbReference>
<dbReference type="AlphaFoldDB" id="A0A451GDG5"/>
<dbReference type="PROSITE" id="PS51352">
    <property type="entry name" value="THIOREDOXIN_2"/>
    <property type="match status" value="1"/>
</dbReference>
<evidence type="ECO:0000313" key="4">
    <source>
        <dbReference type="Proteomes" id="UP000284120"/>
    </source>
</evidence>
<evidence type="ECO:0000313" key="3">
    <source>
        <dbReference type="EMBL" id="RWU10914.1"/>
    </source>
</evidence>
<name>A0A451GDG5_9SPHI</name>
<protein>
    <submittedName>
        <fullName evidence="3">Thioredoxin family protein</fullName>
    </submittedName>
</protein>
<gene>
    <name evidence="3" type="ORF">DPV69_06180</name>
</gene>
<dbReference type="RefSeq" id="WP_113646397.1">
    <property type="nucleotide sequence ID" value="NZ_QMHN01000001.1"/>
</dbReference>
<evidence type="ECO:0000259" key="2">
    <source>
        <dbReference type="PROSITE" id="PS51352"/>
    </source>
</evidence>
<accession>A0A451GDG5</accession>
<dbReference type="EMBL" id="SAYW01000001">
    <property type="protein sequence ID" value="RWU10914.1"/>
    <property type="molecule type" value="Genomic_DNA"/>
</dbReference>
<dbReference type="OrthoDB" id="981626at2"/>
<dbReference type="PANTHER" id="PTHR15337:SF11">
    <property type="entry name" value="THIOREDOXIN DOMAIN-CONTAINING PROTEIN"/>
    <property type="match status" value="1"/>
</dbReference>
<keyword evidence="1" id="KW-0732">Signal</keyword>
<evidence type="ECO:0000256" key="1">
    <source>
        <dbReference type="ARBA" id="ARBA00022729"/>
    </source>
</evidence>
<keyword evidence="4" id="KW-1185">Reference proteome</keyword>
<sequence>MKTFLLITILFFGLNAGNWEPKFENAKKIAKEKNHLILLNFSGSDWCGPCIRMHKEIFNDAEFLKMAEQNLVLVNADFPRNKKNQLASDLKKQNEALAETYNPGGRFPYTLLLDAEGKVLKTWEGMPEETPAQFTATVKQICDGRK</sequence>
<reference evidence="3 4" key="1">
    <citation type="submission" date="2018-06" db="EMBL/GenBank/DDBJ databases">
        <title>Pedobacter endophyticus sp. nov., an endophytic bacterium isolated from a leaf of Triticum aestivum.</title>
        <authorList>
            <person name="Zhang L."/>
        </authorList>
    </citation>
    <scope>NUCLEOTIDE SEQUENCE [LARGE SCALE GENOMIC DNA]</scope>
    <source>
        <strain evidence="3 4">CM134L-2</strain>
    </source>
</reference>
<dbReference type="PANTHER" id="PTHR15337">
    <property type="entry name" value="ANTERIOR GRADIENT PROTEIN-RELATED"/>
    <property type="match status" value="1"/>
</dbReference>
<dbReference type="SUPFAM" id="SSF52833">
    <property type="entry name" value="Thioredoxin-like"/>
    <property type="match status" value="1"/>
</dbReference>